<dbReference type="Proteomes" id="UP001374535">
    <property type="component" value="Chromosome 4"/>
</dbReference>
<accession>A0AAQ3NWL5</accession>
<dbReference type="PANTHER" id="PTHR33384">
    <property type="entry name" value="EXPRESSED PROTEIN"/>
    <property type="match status" value="1"/>
</dbReference>
<gene>
    <name evidence="1" type="ORF">V8G54_013294</name>
</gene>
<protein>
    <submittedName>
        <fullName evidence="1">Uncharacterized protein</fullName>
    </submittedName>
</protein>
<dbReference type="PANTHER" id="PTHR33384:SF22">
    <property type="match status" value="1"/>
</dbReference>
<proteinExistence type="predicted"/>
<dbReference type="AlphaFoldDB" id="A0AAQ3NWL5"/>
<keyword evidence="2" id="KW-1185">Reference proteome</keyword>
<dbReference type="EMBL" id="CP144697">
    <property type="protein sequence ID" value="WVZ15728.1"/>
    <property type="molecule type" value="Genomic_DNA"/>
</dbReference>
<name>A0AAQ3NWL5_VIGMU</name>
<evidence type="ECO:0000313" key="2">
    <source>
        <dbReference type="Proteomes" id="UP001374535"/>
    </source>
</evidence>
<organism evidence="1 2">
    <name type="scientific">Vigna mungo</name>
    <name type="common">Black gram</name>
    <name type="synonym">Phaseolus mungo</name>
    <dbReference type="NCBI Taxonomy" id="3915"/>
    <lineage>
        <taxon>Eukaryota</taxon>
        <taxon>Viridiplantae</taxon>
        <taxon>Streptophyta</taxon>
        <taxon>Embryophyta</taxon>
        <taxon>Tracheophyta</taxon>
        <taxon>Spermatophyta</taxon>
        <taxon>Magnoliopsida</taxon>
        <taxon>eudicotyledons</taxon>
        <taxon>Gunneridae</taxon>
        <taxon>Pentapetalae</taxon>
        <taxon>rosids</taxon>
        <taxon>fabids</taxon>
        <taxon>Fabales</taxon>
        <taxon>Fabaceae</taxon>
        <taxon>Papilionoideae</taxon>
        <taxon>50 kb inversion clade</taxon>
        <taxon>NPAAA clade</taxon>
        <taxon>indigoferoid/millettioid clade</taxon>
        <taxon>Phaseoleae</taxon>
        <taxon>Vigna</taxon>
    </lineage>
</organism>
<sequence>MNQCGYQQKKTLTTCEEMRMESVVCPKPRRLGLMNHSTFDNHIRPFRPPFINYQSEIEDSGVGAELMDIILPKRSGGQLASSPPFYCGSPPSRASNPVIQDEQFGNGIENFGPFSLAPPSPSSSARGCVRMKFGHTPAAVRIEGFDCLSRDRRNCSISARPTVSNTGQLADLWSTGVKNRQRPKWPTGYAREVTNRPLLEEGCVDRTDRRLERRYGSKCVGECDRIHYRNNNVFLKKFKSILDRYIGVCMKVKVIIESKTPQS</sequence>
<evidence type="ECO:0000313" key="1">
    <source>
        <dbReference type="EMBL" id="WVZ15728.1"/>
    </source>
</evidence>
<reference evidence="1 2" key="1">
    <citation type="journal article" date="2023" name="Life. Sci Alliance">
        <title>Evolutionary insights into 3D genome organization and epigenetic landscape of Vigna mungo.</title>
        <authorList>
            <person name="Junaid A."/>
            <person name="Singh B."/>
            <person name="Bhatia S."/>
        </authorList>
    </citation>
    <scope>NUCLEOTIDE SEQUENCE [LARGE SCALE GENOMIC DNA]</scope>
    <source>
        <strain evidence="1">Urdbean</strain>
    </source>
</reference>